<keyword evidence="5 13" id="KW-0378">Hydrolase</keyword>
<dbReference type="Gene3D" id="1.10.860.10">
    <property type="entry name" value="DNAb Helicase, Chain A"/>
    <property type="match status" value="1"/>
</dbReference>
<dbReference type="EC" id="5.6.2.3" evidence="12 13"/>
<comment type="function">
    <text evidence="10 13">The main replicative DNA helicase, it participates in initiation and elongation during chromosome replication. Travels ahead of the DNA replisome, separating dsDNA into templates for DNA synthesis. A processive ATP-dependent 5'-3' DNA helicase it has DNA-dependent ATPase activity.</text>
</comment>
<evidence type="ECO:0000256" key="3">
    <source>
        <dbReference type="ARBA" id="ARBA00022705"/>
    </source>
</evidence>
<evidence type="ECO:0000256" key="1">
    <source>
        <dbReference type="ARBA" id="ARBA00008428"/>
    </source>
</evidence>
<dbReference type="InterPro" id="IPR027417">
    <property type="entry name" value="P-loop_NTPase"/>
</dbReference>
<evidence type="ECO:0000256" key="11">
    <source>
        <dbReference type="ARBA" id="ARBA00048954"/>
    </source>
</evidence>
<gene>
    <name evidence="16" type="ORF">B1R32_11922</name>
</gene>
<evidence type="ECO:0000256" key="2">
    <source>
        <dbReference type="ARBA" id="ARBA00022515"/>
    </source>
</evidence>
<dbReference type="FunFam" id="1.10.860.10:FF:000001">
    <property type="entry name" value="Replicative DNA helicase"/>
    <property type="match status" value="1"/>
</dbReference>
<dbReference type="Pfam" id="PF03796">
    <property type="entry name" value="DnaB_C"/>
    <property type="match status" value="1"/>
</dbReference>
<evidence type="ECO:0000313" key="16">
    <source>
        <dbReference type="EMBL" id="PQV62882.1"/>
    </source>
</evidence>
<dbReference type="InterPro" id="IPR007694">
    <property type="entry name" value="DNA_helicase_DnaB-like_C"/>
</dbReference>
<evidence type="ECO:0000256" key="14">
    <source>
        <dbReference type="SAM" id="MobiDB-lite"/>
    </source>
</evidence>
<accession>A0A2S8SQ07</accession>
<dbReference type="GO" id="GO:0042802">
    <property type="term" value="F:identical protein binding"/>
    <property type="evidence" value="ECO:0007669"/>
    <property type="project" value="UniProtKB-ARBA"/>
</dbReference>
<organism evidence="16 17">
    <name type="scientific">Abditibacterium utsteinense</name>
    <dbReference type="NCBI Taxonomy" id="1960156"/>
    <lineage>
        <taxon>Bacteria</taxon>
        <taxon>Pseudomonadati</taxon>
        <taxon>Abditibacteriota</taxon>
        <taxon>Abditibacteriia</taxon>
        <taxon>Abditibacteriales</taxon>
        <taxon>Abditibacteriaceae</taxon>
        <taxon>Abditibacterium</taxon>
    </lineage>
</organism>
<keyword evidence="4 13" id="KW-0547">Nucleotide-binding</keyword>
<dbReference type="GO" id="GO:0003677">
    <property type="term" value="F:DNA binding"/>
    <property type="evidence" value="ECO:0007669"/>
    <property type="project" value="UniProtKB-UniRule"/>
</dbReference>
<dbReference type="NCBIfam" id="NF004384">
    <property type="entry name" value="PRK05748.1"/>
    <property type="match status" value="1"/>
</dbReference>
<dbReference type="InParanoid" id="A0A2S8SQ07"/>
<dbReference type="GO" id="GO:1990077">
    <property type="term" value="C:primosome complex"/>
    <property type="evidence" value="ECO:0007669"/>
    <property type="project" value="UniProtKB-UniRule"/>
</dbReference>
<comment type="catalytic activity">
    <reaction evidence="11 13">
        <text>ATP + H2O = ADP + phosphate + H(+)</text>
        <dbReference type="Rhea" id="RHEA:13065"/>
        <dbReference type="ChEBI" id="CHEBI:15377"/>
        <dbReference type="ChEBI" id="CHEBI:15378"/>
        <dbReference type="ChEBI" id="CHEBI:30616"/>
        <dbReference type="ChEBI" id="CHEBI:43474"/>
        <dbReference type="ChEBI" id="CHEBI:456216"/>
        <dbReference type="EC" id="5.6.2.3"/>
    </reaction>
</comment>
<dbReference type="GO" id="GO:0005829">
    <property type="term" value="C:cytosol"/>
    <property type="evidence" value="ECO:0007669"/>
    <property type="project" value="TreeGrafter"/>
</dbReference>
<evidence type="ECO:0000256" key="9">
    <source>
        <dbReference type="ARBA" id="ARBA00023235"/>
    </source>
</evidence>
<evidence type="ECO:0000313" key="17">
    <source>
        <dbReference type="Proteomes" id="UP000237684"/>
    </source>
</evidence>
<keyword evidence="2 13" id="KW-0639">Primosome</keyword>
<dbReference type="Pfam" id="PF00772">
    <property type="entry name" value="DnaB"/>
    <property type="match status" value="1"/>
</dbReference>
<dbReference type="SUPFAM" id="SSF48024">
    <property type="entry name" value="N-terminal domain of DnaB helicase"/>
    <property type="match status" value="1"/>
</dbReference>
<evidence type="ECO:0000256" key="12">
    <source>
        <dbReference type="NCBIfam" id="TIGR00665"/>
    </source>
</evidence>
<dbReference type="InterPro" id="IPR007692">
    <property type="entry name" value="DNA_helicase_DnaB"/>
</dbReference>
<dbReference type="InterPro" id="IPR003593">
    <property type="entry name" value="AAA+_ATPase"/>
</dbReference>
<dbReference type="SMART" id="SM00382">
    <property type="entry name" value="AAA"/>
    <property type="match status" value="1"/>
</dbReference>
<dbReference type="GO" id="GO:0006269">
    <property type="term" value="P:DNA replication, synthesis of primer"/>
    <property type="evidence" value="ECO:0007669"/>
    <property type="project" value="UniProtKB-UniRule"/>
</dbReference>
<reference evidence="16 17" key="1">
    <citation type="journal article" date="2018" name="Syst. Appl. Microbiol.">
        <title>Abditibacterium utsteinense sp. nov., the first cultivated member of candidate phylum FBP, isolated from ice-free Antarctic soil samples.</title>
        <authorList>
            <person name="Tahon G."/>
            <person name="Tytgat B."/>
            <person name="Lebbe L."/>
            <person name="Carlier A."/>
            <person name="Willems A."/>
        </authorList>
    </citation>
    <scope>NUCLEOTIDE SEQUENCE [LARGE SCALE GENOMIC DNA]</scope>
    <source>
        <strain evidence="16 17">LMG 29911</strain>
    </source>
</reference>
<dbReference type="CDD" id="cd00984">
    <property type="entry name" value="DnaB_C"/>
    <property type="match status" value="1"/>
</dbReference>
<dbReference type="PANTHER" id="PTHR30153">
    <property type="entry name" value="REPLICATIVE DNA HELICASE DNAB"/>
    <property type="match status" value="1"/>
</dbReference>
<dbReference type="EMBL" id="NIGF01000019">
    <property type="protein sequence ID" value="PQV62882.1"/>
    <property type="molecule type" value="Genomic_DNA"/>
</dbReference>
<evidence type="ECO:0000256" key="5">
    <source>
        <dbReference type="ARBA" id="ARBA00022801"/>
    </source>
</evidence>
<dbReference type="GO" id="GO:0016887">
    <property type="term" value="F:ATP hydrolysis activity"/>
    <property type="evidence" value="ECO:0007669"/>
    <property type="project" value="RHEA"/>
</dbReference>
<dbReference type="InterPro" id="IPR016136">
    <property type="entry name" value="DNA_helicase_N/primase_C"/>
</dbReference>
<evidence type="ECO:0000256" key="8">
    <source>
        <dbReference type="ARBA" id="ARBA00023125"/>
    </source>
</evidence>
<keyword evidence="7 13" id="KW-0067">ATP-binding</keyword>
<keyword evidence="6 13" id="KW-0347">Helicase</keyword>
<evidence type="ECO:0000256" key="10">
    <source>
        <dbReference type="ARBA" id="ARBA00044932"/>
    </source>
</evidence>
<dbReference type="NCBIfam" id="TIGR00665">
    <property type="entry name" value="DnaB"/>
    <property type="match status" value="1"/>
</dbReference>
<sequence length="480" mass="53586">MNQSPVIPFPQRDANNRPTSREKLTPQSLEAEQSTLGACLMERDAVARSVELLTADDFYRELHKKIYKAILKLFDKGEPIDIVTVAEELRRNGQLDDVGGSEYLSALIEACPSSANIDAYANVVGEKSVLRQLVKASDEIAGWAYADGTDEVSDLVDRSEKRIFEIGSRRLRAGFTHIKPLLMTAYDQIERQFQHKGEATGISTGFTDLDDITSGLQPTDFVILAARPSMGKTALVLNIAHHIALKERQPVAVFSLEMSKEQLVQRLICSEASIKSQDLRRGKVQDSDWHRITNAVNNLYQAPIFIDDQPGQGTFEMRAKARRLTAEHGQLGLIVVDYLQLAHSSGKSENRVQEISEIARAFKSMARELKCPLIALSQLSRAVEQREDKRPMLSDLRESGSIEAEADVVAFIYRPSYYKRKMLHKDGQPDPNAEPDPDEGLAEVIIGKQRNGPVGTIRLGFQPEFARFTNLARNAYGGEY</sequence>
<dbReference type="SUPFAM" id="SSF52540">
    <property type="entry name" value="P-loop containing nucleoside triphosphate hydrolases"/>
    <property type="match status" value="1"/>
</dbReference>
<keyword evidence="8 13" id="KW-0238">DNA-binding</keyword>
<protein>
    <recommendedName>
        <fullName evidence="12 13">Replicative DNA helicase</fullName>
        <ecNumber evidence="12 13">5.6.2.3</ecNumber>
    </recommendedName>
</protein>
<dbReference type="GO" id="GO:0043139">
    <property type="term" value="F:5'-3' DNA helicase activity"/>
    <property type="evidence" value="ECO:0007669"/>
    <property type="project" value="UniProtKB-EC"/>
</dbReference>
<feature type="domain" description="SF4 helicase" evidence="15">
    <location>
        <begin position="195"/>
        <end position="475"/>
    </location>
</feature>
<evidence type="ECO:0000256" key="6">
    <source>
        <dbReference type="ARBA" id="ARBA00022806"/>
    </source>
</evidence>
<dbReference type="Proteomes" id="UP000237684">
    <property type="component" value="Unassembled WGS sequence"/>
</dbReference>
<proteinExistence type="inferred from homology"/>
<dbReference type="InterPro" id="IPR036185">
    <property type="entry name" value="DNA_heli_DnaB-like_N_sf"/>
</dbReference>
<comment type="caution">
    <text evidence="16">The sequence shown here is derived from an EMBL/GenBank/DDBJ whole genome shotgun (WGS) entry which is preliminary data.</text>
</comment>
<dbReference type="FunFam" id="3.40.50.300:FF:000076">
    <property type="entry name" value="Replicative DNA helicase"/>
    <property type="match status" value="1"/>
</dbReference>
<keyword evidence="17" id="KW-1185">Reference proteome</keyword>
<dbReference type="PANTHER" id="PTHR30153:SF2">
    <property type="entry name" value="REPLICATIVE DNA HELICASE"/>
    <property type="match status" value="1"/>
</dbReference>
<dbReference type="OrthoDB" id="9773982at2"/>
<dbReference type="RefSeq" id="WP_106380976.1">
    <property type="nucleotide sequence ID" value="NZ_NIGF01000019.1"/>
</dbReference>
<name>A0A2S8SQ07_9BACT</name>
<dbReference type="AlphaFoldDB" id="A0A2S8SQ07"/>
<dbReference type="PROSITE" id="PS51199">
    <property type="entry name" value="SF4_HELICASE"/>
    <property type="match status" value="1"/>
</dbReference>
<evidence type="ECO:0000256" key="13">
    <source>
        <dbReference type="RuleBase" id="RU362085"/>
    </source>
</evidence>
<evidence type="ECO:0000256" key="4">
    <source>
        <dbReference type="ARBA" id="ARBA00022741"/>
    </source>
</evidence>
<dbReference type="InterPro" id="IPR007693">
    <property type="entry name" value="DNA_helicase_DnaB-like_N"/>
</dbReference>
<feature type="region of interest" description="Disordered" evidence="14">
    <location>
        <begin position="1"/>
        <end position="28"/>
    </location>
</feature>
<keyword evidence="9" id="KW-0413">Isomerase</keyword>
<keyword evidence="3 13" id="KW-0235">DNA replication</keyword>
<dbReference type="GO" id="GO:0005524">
    <property type="term" value="F:ATP binding"/>
    <property type="evidence" value="ECO:0007669"/>
    <property type="project" value="UniProtKB-UniRule"/>
</dbReference>
<dbReference type="FunCoup" id="A0A2S8SQ07">
    <property type="interactions" value="294"/>
</dbReference>
<evidence type="ECO:0000256" key="7">
    <source>
        <dbReference type="ARBA" id="ARBA00022840"/>
    </source>
</evidence>
<evidence type="ECO:0000259" key="15">
    <source>
        <dbReference type="PROSITE" id="PS51199"/>
    </source>
</evidence>
<comment type="similarity">
    <text evidence="1 13">Belongs to the helicase family. DnaB subfamily.</text>
</comment>
<dbReference type="Gene3D" id="3.40.50.300">
    <property type="entry name" value="P-loop containing nucleotide triphosphate hydrolases"/>
    <property type="match status" value="1"/>
</dbReference>